<dbReference type="Pfam" id="PF02810">
    <property type="entry name" value="SEC-C"/>
    <property type="match status" value="1"/>
</dbReference>
<comment type="caution">
    <text evidence="1">The sequence shown here is derived from an EMBL/GenBank/DDBJ whole genome shotgun (WGS) entry which is preliminary data.</text>
</comment>
<name>A0A645BZP1_9ZZZZ</name>
<dbReference type="InterPro" id="IPR004027">
    <property type="entry name" value="SEC_C_motif"/>
</dbReference>
<dbReference type="SUPFAM" id="SSF103642">
    <property type="entry name" value="Sec-C motif"/>
    <property type="match status" value="1"/>
</dbReference>
<dbReference type="PANTHER" id="PTHR33747:SF1">
    <property type="entry name" value="ADENYLATE CYCLASE-ASSOCIATED CAP C-TERMINAL DOMAIN-CONTAINING PROTEIN"/>
    <property type="match status" value="1"/>
</dbReference>
<proteinExistence type="predicted"/>
<dbReference type="EMBL" id="VSSQ01023305">
    <property type="protein sequence ID" value="MPM70151.1"/>
    <property type="molecule type" value="Genomic_DNA"/>
</dbReference>
<evidence type="ECO:0000313" key="1">
    <source>
        <dbReference type="EMBL" id="MPM70151.1"/>
    </source>
</evidence>
<sequence length="63" mass="7159">MVAVEAHWLYNLQGWAEILPEAKRKELQKSYKTSKTVVKEDRVGRNDACPCGSGKKYKKCCGK</sequence>
<accession>A0A645BZP1</accession>
<organism evidence="1">
    <name type="scientific">bioreactor metagenome</name>
    <dbReference type="NCBI Taxonomy" id="1076179"/>
    <lineage>
        <taxon>unclassified sequences</taxon>
        <taxon>metagenomes</taxon>
        <taxon>ecological metagenomes</taxon>
    </lineage>
</organism>
<dbReference type="AlphaFoldDB" id="A0A645BZP1"/>
<evidence type="ECO:0008006" key="2">
    <source>
        <dbReference type="Google" id="ProtNLM"/>
    </source>
</evidence>
<gene>
    <name evidence="1" type="ORF">SDC9_117104</name>
</gene>
<protein>
    <recommendedName>
        <fullName evidence="2">Protein translocase subunit SecA</fullName>
    </recommendedName>
</protein>
<dbReference type="PANTHER" id="PTHR33747">
    <property type="entry name" value="UPF0225 PROTEIN SCO1677"/>
    <property type="match status" value="1"/>
</dbReference>
<dbReference type="Gene3D" id="3.10.450.50">
    <property type="match status" value="1"/>
</dbReference>
<reference evidence="1" key="1">
    <citation type="submission" date="2019-08" db="EMBL/GenBank/DDBJ databases">
        <authorList>
            <person name="Kucharzyk K."/>
            <person name="Murdoch R.W."/>
            <person name="Higgins S."/>
            <person name="Loffler F."/>
        </authorList>
    </citation>
    <scope>NUCLEOTIDE SEQUENCE</scope>
</reference>